<dbReference type="Proteomes" id="UP001552479">
    <property type="component" value="Unassembled WGS sequence"/>
</dbReference>
<keyword evidence="2" id="KW-1185">Reference proteome</keyword>
<dbReference type="Pfam" id="PF19564">
    <property type="entry name" value="DUF6086"/>
    <property type="match status" value="1"/>
</dbReference>
<comment type="caution">
    <text evidence="1">The sequence shown here is derived from an EMBL/GenBank/DDBJ whole genome shotgun (WGS) entry which is preliminary data.</text>
</comment>
<dbReference type="RefSeq" id="WP_366086226.1">
    <property type="nucleotide sequence ID" value="NZ_JBFASG010000001.1"/>
</dbReference>
<proteinExistence type="predicted"/>
<organism evidence="1 2">
    <name type="scientific">Streptomyces roseoverticillatus</name>
    <dbReference type="NCBI Taxonomy" id="66429"/>
    <lineage>
        <taxon>Bacteria</taxon>
        <taxon>Bacillati</taxon>
        <taxon>Actinomycetota</taxon>
        <taxon>Actinomycetes</taxon>
        <taxon>Kitasatosporales</taxon>
        <taxon>Streptomycetaceae</taxon>
        <taxon>Streptomyces</taxon>
    </lineage>
</organism>
<dbReference type="EMBL" id="JBFASG010000001">
    <property type="protein sequence ID" value="MEV4921324.1"/>
    <property type="molecule type" value="Genomic_DNA"/>
</dbReference>
<gene>
    <name evidence="1" type="ORF">AB0L03_00455</name>
</gene>
<protein>
    <submittedName>
        <fullName evidence="1">DUF6086 family protein</fullName>
    </submittedName>
</protein>
<reference evidence="1 2" key="1">
    <citation type="submission" date="2024-06" db="EMBL/GenBank/DDBJ databases">
        <title>The Natural Products Discovery Center: Release of the First 8490 Sequenced Strains for Exploring Actinobacteria Biosynthetic Diversity.</title>
        <authorList>
            <person name="Kalkreuter E."/>
            <person name="Kautsar S.A."/>
            <person name="Yang D."/>
            <person name="Bader C.D."/>
            <person name="Teijaro C.N."/>
            <person name="Fluegel L."/>
            <person name="Davis C.M."/>
            <person name="Simpson J.R."/>
            <person name="Lauterbach L."/>
            <person name="Steele A.D."/>
            <person name="Gui C."/>
            <person name="Meng S."/>
            <person name="Li G."/>
            <person name="Viehrig K."/>
            <person name="Ye F."/>
            <person name="Su P."/>
            <person name="Kiefer A.F."/>
            <person name="Nichols A."/>
            <person name="Cepeda A.J."/>
            <person name="Yan W."/>
            <person name="Fan B."/>
            <person name="Jiang Y."/>
            <person name="Adhikari A."/>
            <person name="Zheng C.-J."/>
            <person name="Schuster L."/>
            <person name="Cowan T.M."/>
            <person name="Smanski M.J."/>
            <person name="Chevrette M.G."/>
            <person name="De Carvalho L.P.S."/>
            <person name="Shen B."/>
        </authorList>
    </citation>
    <scope>NUCLEOTIDE SEQUENCE [LARGE SCALE GENOMIC DNA]</scope>
    <source>
        <strain evidence="1 2">NPDC053791</strain>
    </source>
</reference>
<name>A0ABV3IML2_9ACTN</name>
<evidence type="ECO:0000313" key="2">
    <source>
        <dbReference type="Proteomes" id="UP001552479"/>
    </source>
</evidence>
<accession>A0ABV3IML2</accession>
<sequence>MSQIFEVAGNVLWHPSNGPARLFLRQVPVFEAEVKGPSGVGPMVNDECQIDPAAFRNFVDALLRWYRATHHPVMTAMAEGFICTALVLAERAGLELRWYAPDQTYDHLKPSDAQTERALAAALNGRMGDLRERAREHGRSMVM</sequence>
<evidence type="ECO:0000313" key="1">
    <source>
        <dbReference type="EMBL" id="MEV4921324.1"/>
    </source>
</evidence>
<dbReference type="InterPro" id="IPR045732">
    <property type="entry name" value="DUF6086"/>
</dbReference>